<comment type="caution">
    <text evidence="2">The sequence shown here is derived from an EMBL/GenBank/DDBJ whole genome shotgun (WGS) entry which is preliminary data.</text>
</comment>
<feature type="region of interest" description="Disordered" evidence="1">
    <location>
        <begin position="65"/>
        <end position="84"/>
    </location>
</feature>
<name>A0AA88BZ33_9BURK</name>
<proteinExistence type="predicted"/>
<dbReference type="Proteomes" id="UP000628442">
    <property type="component" value="Unassembled WGS sequence"/>
</dbReference>
<evidence type="ECO:0000313" key="2">
    <source>
        <dbReference type="EMBL" id="GGY26693.1"/>
    </source>
</evidence>
<reference evidence="2" key="2">
    <citation type="submission" date="2022-12" db="EMBL/GenBank/DDBJ databases">
        <authorList>
            <person name="Sun Q."/>
            <person name="Kim S."/>
        </authorList>
    </citation>
    <scope>NUCLEOTIDE SEQUENCE</scope>
    <source>
        <strain evidence="2">KCTC 12343</strain>
    </source>
</reference>
<evidence type="ECO:0000256" key="1">
    <source>
        <dbReference type="SAM" id="MobiDB-lite"/>
    </source>
</evidence>
<accession>A0AA88BZ33</accession>
<organism evidence="2 3">
    <name type="scientific">Pseudoduganella albidiflava</name>
    <dbReference type="NCBI Taxonomy" id="321983"/>
    <lineage>
        <taxon>Bacteria</taxon>
        <taxon>Pseudomonadati</taxon>
        <taxon>Pseudomonadota</taxon>
        <taxon>Betaproteobacteria</taxon>
        <taxon>Burkholderiales</taxon>
        <taxon>Oxalobacteraceae</taxon>
        <taxon>Telluria group</taxon>
        <taxon>Pseudoduganella</taxon>
    </lineage>
</organism>
<sequence length="84" mass="8942">MRGTRRKLACVEDDIPANRVGVGGNGPGRFRRVAIRMHPDMAEVMAKACLHAGPRGSVQRLARRAQHAGDAGSGVGLARRNRSG</sequence>
<dbReference type="AlphaFoldDB" id="A0AA88BZ33"/>
<gene>
    <name evidence="2" type="ORF">GCM10007387_05910</name>
</gene>
<evidence type="ECO:0000313" key="3">
    <source>
        <dbReference type="Proteomes" id="UP000628442"/>
    </source>
</evidence>
<reference evidence="2" key="1">
    <citation type="journal article" date="2014" name="Int. J. Syst. Evol. Microbiol.">
        <title>Complete genome sequence of Corynebacterium casei LMG S-19264T (=DSM 44701T), isolated from a smear-ripened cheese.</title>
        <authorList>
            <consortium name="US DOE Joint Genome Institute (JGI-PGF)"/>
            <person name="Walter F."/>
            <person name="Albersmeier A."/>
            <person name="Kalinowski J."/>
            <person name="Ruckert C."/>
        </authorList>
    </citation>
    <scope>NUCLEOTIDE SEQUENCE</scope>
    <source>
        <strain evidence="2">KCTC 12343</strain>
    </source>
</reference>
<protein>
    <submittedName>
        <fullName evidence="2">Uncharacterized protein</fullName>
    </submittedName>
</protein>
<dbReference type="EMBL" id="BMWV01000001">
    <property type="protein sequence ID" value="GGY26693.1"/>
    <property type="molecule type" value="Genomic_DNA"/>
</dbReference>